<dbReference type="EMBL" id="MCOG01000092">
    <property type="protein sequence ID" value="ORY52811.1"/>
    <property type="molecule type" value="Genomic_DNA"/>
</dbReference>
<keyword evidence="4" id="KW-1185">Reference proteome</keyword>
<comment type="caution">
    <text evidence="3">The sequence shown here is derived from an EMBL/GenBank/DDBJ whole genome shotgun (WGS) entry which is preliminary data.</text>
</comment>
<keyword evidence="2" id="KW-0812">Transmembrane</keyword>
<feature type="transmembrane region" description="Helical" evidence="2">
    <location>
        <begin position="142"/>
        <end position="166"/>
    </location>
</feature>
<gene>
    <name evidence="3" type="ORF">LY90DRAFT_670468</name>
</gene>
<feature type="transmembrane region" description="Helical" evidence="2">
    <location>
        <begin position="863"/>
        <end position="883"/>
    </location>
</feature>
<feature type="transmembrane region" description="Helical" evidence="2">
    <location>
        <begin position="253"/>
        <end position="273"/>
    </location>
</feature>
<proteinExistence type="predicted"/>
<dbReference type="PANTHER" id="PTHR31600">
    <property type="entry name" value="TINY MACROCYSTS PROTEIN B-RELATED"/>
    <property type="match status" value="1"/>
</dbReference>
<reference evidence="3 4" key="1">
    <citation type="submission" date="2016-08" db="EMBL/GenBank/DDBJ databases">
        <title>A Parts List for Fungal Cellulosomes Revealed by Comparative Genomics.</title>
        <authorList>
            <consortium name="DOE Joint Genome Institute"/>
            <person name="Haitjema C.H."/>
            <person name="Gilmore S.P."/>
            <person name="Henske J.K."/>
            <person name="Solomon K.V."/>
            <person name="De Groot R."/>
            <person name="Kuo A."/>
            <person name="Mondo S.J."/>
            <person name="Salamov A.A."/>
            <person name="Labutti K."/>
            <person name="Zhao Z."/>
            <person name="Chiniquy J."/>
            <person name="Barry K."/>
            <person name="Brewer H.M."/>
            <person name="Purvine S.O."/>
            <person name="Wright A.T."/>
            <person name="Boxma B."/>
            <person name="Van Alen T."/>
            <person name="Hackstein J.H."/>
            <person name="Baker S.E."/>
            <person name="Grigoriev I.V."/>
            <person name="O'Malley M.A."/>
        </authorList>
    </citation>
    <scope>NUCLEOTIDE SEQUENCE [LARGE SCALE GENOMIC DNA]</scope>
    <source>
        <strain evidence="3 4">G1</strain>
    </source>
</reference>
<feature type="transmembrane region" description="Helical" evidence="2">
    <location>
        <begin position="951"/>
        <end position="973"/>
    </location>
</feature>
<dbReference type="PANTHER" id="PTHR31600:SF2">
    <property type="entry name" value="GAMETE ENRICHED GENE 10 PROTEIN-RELATED"/>
    <property type="match status" value="1"/>
</dbReference>
<accession>A0A1Y2D0K6</accession>
<feature type="transmembrane region" description="Helical" evidence="2">
    <location>
        <begin position="313"/>
        <end position="335"/>
    </location>
</feature>
<feature type="transmembrane region" description="Helical" evidence="2">
    <location>
        <begin position="105"/>
        <end position="130"/>
    </location>
</feature>
<evidence type="ECO:0000313" key="3">
    <source>
        <dbReference type="EMBL" id="ORY52811.1"/>
    </source>
</evidence>
<evidence type="ECO:0000256" key="1">
    <source>
        <dbReference type="SAM" id="MobiDB-lite"/>
    </source>
</evidence>
<dbReference type="AlphaFoldDB" id="A0A1Y2D0K6"/>
<feature type="region of interest" description="Disordered" evidence="1">
    <location>
        <begin position="1"/>
        <end position="21"/>
    </location>
</feature>
<feature type="transmembrane region" description="Helical" evidence="2">
    <location>
        <begin position="672"/>
        <end position="695"/>
    </location>
</feature>
<feature type="compositionally biased region" description="Basic and acidic residues" evidence="1">
    <location>
        <begin position="1"/>
        <end position="13"/>
    </location>
</feature>
<feature type="transmembrane region" description="Helical" evidence="2">
    <location>
        <begin position="186"/>
        <end position="208"/>
    </location>
</feature>
<evidence type="ECO:0000256" key="2">
    <source>
        <dbReference type="SAM" id="Phobius"/>
    </source>
</evidence>
<evidence type="ECO:0000313" key="4">
    <source>
        <dbReference type="Proteomes" id="UP000193920"/>
    </source>
</evidence>
<keyword evidence="2" id="KW-0472">Membrane</keyword>
<keyword evidence="2" id="KW-1133">Transmembrane helix</keyword>
<dbReference type="OrthoDB" id="2151151at2759"/>
<dbReference type="Proteomes" id="UP000193920">
    <property type="component" value="Unassembled WGS sequence"/>
</dbReference>
<feature type="transmembrane region" description="Helical" evidence="2">
    <location>
        <begin position="285"/>
        <end position="307"/>
    </location>
</feature>
<sequence>MEQNYKDINDDNSKSSQSQNEKNKEIYNIEASLGLKSYETTIFRYFISLNRKNDIPNNIEYLFIFIETIQLFSLFYNSDYIPNLPDSLKFISKIFTLRNVVNPEIALIVVGVGIALIYIFFLIHFITTYGSGVNFSEKLIKVNFIIIRIFFSILFIPVLFSLLEFFNCSNNEEDTKSEYICYNQYHFIMVSISLAQLFLYILVSYINSYFSNMYIPLNSKFNSLYSNKILSTLKNAILIEILNIEIFQVFFKIQYISSIIMFMGFVYLLYIHYNYQCYYNKKLNNFYSAIWFSMALTSFVYIIFTVINIKLVYPVFMGISAVGIIIGWYLNNFFFNMYSNKIFFKIERKYNQQHVISRLKEEIEMDLPVNDNETNSIETIVTTKKIIKKEKVYKKSSDCAYVSKFILSNRSIEAFKLVNSLFKEGISQFERSHEIYLQYWFYLHGIQKFISINKRCYNTEEINEYFNQMNILSEKILRKCANLSNTLFQKFVVFNALFIYEIDKTYLTSSKNSSDKETSNFELVEVRNRSIQYHLAALNTLKNLMESLKNLETNEDIDISMRVNDSLIEILKNGETLFKKLVLNSNYSKESLELYILFLRNSMNRGDLAGQFYTILDENEMLEDKQNENMLNKDKYEKSEKMSSVNSDGEYKKIGVLKKNMLQKCQEPLYKLLRVMQLTTSLACVMGIICNIIYFNSFKNIISNIDYFYVAAEAPMVMSRIKSAVRLISLVAASGYPPVDFPFDEVVQDNLNILEKDYFPLIYRVHSTESKGYYTVHPIYNGVIDEIKDIDYYKAMLKIYRKSQKVLDGMNRTSILTTSYLYDHDIRFFSSNTKGRFGNLFLDSLDITKENVYSVVNKHESTFYVITIIIFAYIIYNVIGIIIPNTNKNYHFITNMVSLYKTLPSKFFNDQSNDYMDQIQQICENYEVEDEGMEKKKKMGKNSSTKNIKKIFVFYCFIVTLLLLFPFLTVFFYKNECQSLTNFLINSTKRIYYMASINLYDMEILIKDRYYYREGEELAIMTELYETMIKLENDLKNGVYGGKSSSQYYIFDTLNNHPGCPRSKEECDARVFSDFYTKELSESPIDYQMVEYLNKLNDYINNPPIRNYDITDPVDLLNIIFDIAYSPYIQFFKMISDDISANIDKMNELGTEYLINEAHYYTNVTLIGHSICSLSILITFYIFVSRPIKKQLRVIDSLNNIIFSIPRTVYNTSPKLKNFIENGKIE</sequence>
<name>A0A1Y2D0K6_9FUNG</name>
<feature type="transmembrane region" description="Helical" evidence="2">
    <location>
        <begin position="1166"/>
        <end position="1184"/>
    </location>
</feature>
<organism evidence="3 4">
    <name type="scientific">Neocallimastix californiae</name>
    <dbReference type="NCBI Taxonomy" id="1754190"/>
    <lineage>
        <taxon>Eukaryota</taxon>
        <taxon>Fungi</taxon>
        <taxon>Fungi incertae sedis</taxon>
        <taxon>Chytridiomycota</taxon>
        <taxon>Chytridiomycota incertae sedis</taxon>
        <taxon>Neocallimastigomycetes</taxon>
        <taxon>Neocallimastigales</taxon>
        <taxon>Neocallimastigaceae</taxon>
        <taxon>Neocallimastix</taxon>
    </lineage>
</organism>
<dbReference type="InterPro" id="IPR052994">
    <property type="entry name" value="Tiny_macrocysts_regulators"/>
</dbReference>
<protein>
    <submittedName>
        <fullName evidence="3">Uncharacterized protein</fullName>
    </submittedName>
</protein>